<accession>M9R506</accession>
<evidence type="ECO:0000313" key="3">
    <source>
        <dbReference type="Proteomes" id="UP000005307"/>
    </source>
</evidence>
<keyword evidence="3" id="KW-1185">Reference proteome</keyword>
<evidence type="ECO:0000256" key="1">
    <source>
        <dbReference type="SAM" id="Phobius"/>
    </source>
</evidence>
<proteinExistence type="predicted"/>
<feature type="transmembrane region" description="Helical" evidence="1">
    <location>
        <begin position="44"/>
        <end position="65"/>
    </location>
</feature>
<protein>
    <recommendedName>
        <fullName evidence="4">DUF2065 domain-containing protein</fullName>
    </recommendedName>
</protein>
<keyword evidence="1" id="KW-0472">Membrane</keyword>
<dbReference type="STRING" id="391626.OAN307_c16290"/>
<sequence>MGIAILALGLVLIVEGLVYALAPSLVEDLLAALRQMSLETRRLVGLAALAMGVALVWVAANLGVLG</sequence>
<reference evidence="2 3" key="1">
    <citation type="journal article" date="2013" name="PLoS ONE">
        <title>Poles Apart: Arctic and Antarctic Octadecabacter strains Share High Genome Plasticity and a New Type of Xanthorhodopsin.</title>
        <authorList>
            <person name="Vollmers J."/>
            <person name="Voget S."/>
            <person name="Dietrich S."/>
            <person name="Gollnow K."/>
            <person name="Smits M."/>
            <person name="Meyer K."/>
            <person name="Brinkhoff T."/>
            <person name="Simon M."/>
            <person name="Daniel R."/>
        </authorList>
    </citation>
    <scope>NUCLEOTIDE SEQUENCE [LARGE SCALE GENOMIC DNA]</scope>
    <source>
        <strain evidence="2 3">307</strain>
    </source>
</reference>
<dbReference type="eggNOG" id="COG3242">
    <property type="taxonomic scope" value="Bacteria"/>
</dbReference>
<dbReference type="RefSeq" id="WP_015499337.1">
    <property type="nucleotide sequence ID" value="NC_020911.1"/>
</dbReference>
<dbReference type="HOGENOM" id="CLU_179416_2_0_5"/>
<organism evidence="2 3">
    <name type="scientific">Octadecabacter antarcticus 307</name>
    <dbReference type="NCBI Taxonomy" id="391626"/>
    <lineage>
        <taxon>Bacteria</taxon>
        <taxon>Pseudomonadati</taxon>
        <taxon>Pseudomonadota</taxon>
        <taxon>Alphaproteobacteria</taxon>
        <taxon>Rhodobacterales</taxon>
        <taxon>Roseobacteraceae</taxon>
        <taxon>Octadecabacter</taxon>
    </lineage>
</organism>
<dbReference type="InterPro" id="IPR019201">
    <property type="entry name" value="DUF2065"/>
</dbReference>
<name>M9R506_9RHOB</name>
<evidence type="ECO:0000313" key="2">
    <source>
        <dbReference type="EMBL" id="AGI67302.1"/>
    </source>
</evidence>
<keyword evidence="1" id="KW-1133">Transmembrane helix</keyword>
<keyword evidence="1" id="KW-0812">Transmembrane</keyword>
<dbReference type="Pfam" id="PF09838">
    <property type="entry name" value="DUF2065"/>
    <property type="match status" value="1"/>
</dbReference>
<dbReference type="AlphaFoldDB" id="M9R506"/>
<gene>
    <name evidence="2" type="ORF">OAN307_c16290</name>
</gene>
<evidence type="ECO:0008006" key="4">
    <source>
        <dbReference type="Google" id="ProtNLM"/>
    </source>
</evidence>
<dbReference type="KEGG" id="oat:OAN307_c16290"/>
<dbReference type="Proteomes" id="UP000005307">
    <property type="component" value="Chromosome"/>
</dbReference>
<dbReference type="EMBL" id="CP003740">
    <property type="protein sequence ID" value="AGI67302.1"/>
    <property type="molecule type" value="Genomic_DNA"/>
</dbReference>